<feature type="transmembrane region" description="Helical" evidence="8">
    <location>
        <begin position="12"/>
        <end position="32"/>
    </location>
</feature>
<dbReference type="InterPro" id="IPR043128">
    <property type="entry name" value="Rev_trsase/Diguanyl_cyclase"/>
</dbReference>
<protein>
    <recommendedName>
        <fullName evidence="3">diguanylate cyclase</fullName>
        <ecNumber evidence="3">2.7.7.65</ecNumber>
    </recommendedName>
</protein>
<dbReference type="Pfam" id="PF03924">
    <property type="entry name" value="CHASE"/>
    <property type="match status" value="1"/>
</dbReference>
<dbReference type="InterPro" id="IPR050469">
    <property type="entry name" value="Diguanylate_Cyclase"/>
</dbReference>
<dbReference type="STRING" id="197479.BFW38_06795"/>
<dbReference type="PROSITE" id="PS50839">
    <property type="entry name" value="CHASE"/>
    <property type="match status" value="1"/>
</dbReference>
<evidence type="ECO:0000256" key="3">
    <source>
        <dbReference type="ARBA" id="ARBA00012528"/>
    </source>
</evidence>
<dbReference type="OrthoDB" id="9812260at2"/>
<dbReference type="InterPro" id="IPR042240">
    <property type="entry name" value="CHASE_sf"/>
</dbReference>
<evidence type="ECO:0000256" key="2">
    <source>
        <dbReference type="ARBA" id="ARBA00004370"/>
    </source>
</evidence>
<feature type="domain" description="GGDEF" evidence="10">
    <location>
        <begin position="322"/>
        <end position="458"/>
    </location>
</feature>
<proteinExistence type="predicted"/>
<sequence>MSHITPSPSQIKSLLIALVVTLILGVVFHLVIQVERQRLEQLLRLQVNQETAALLSSLEAELNANIFLASGLAAHVEALQHIEQDTIPNTLAVLYRLGRHVRNLEVAPNNRVDYVYPSAGNEKVIGVYYPDTPSQWPSVKRAIDERRTLVTGPLELQQGGQGIISRTPVFLDDKHYWGMLSLVLDSDDLFSAVGLNPEVEGIRYTLRNISSGSGQRVIMGHPQLFEEDSIRLILNLPGTRWELAAVPVSGWSSASSHLRIMLWVNWALAGLIGFGVWRYMRYRDISELKLKHLAETDALTELYNRRAFVQVADQLARQFPSSHWSMLLIDIDHFKHVNDTYGHQVGDQALQSLALKLKAELTEKGCVARFGGEEFAVLLPHQSLAEAEQLASQLLACIRNMAIAIQSDDISLLRLTISIGIASGKIEWVGLDHLIKAADDALYRAKDAGRDRYACEVALSKAPEGPSTIVG</sequence>
<dbReference type="GO" id="GO:1902201">
    <property type="term" value="P:negative regulation of bacterial-type flagellum-dependent cell motility"/>
    <property type="evidence" value="ECO:0007669"/>
    <property type="project" value="TreeGrafter"/>
</dbReference>
<evidence type="ECO:0000256" key="6">
    <source>
        <dbReference type="ARBA" id="ARBA00023136"/>
    </source>
</evidence>
<dbReference type="SMART" id="SM01079">
    <property type="entry name" value="CHASE"/>
    <property type="match status" value="1"/>
</dbReference>
<dbReference type="EMBL" id="MDTQ01000001">
    <property type="protein sequence ID" value="ODC03298.1"/>
    <property type="molecule type" value="Genomic_DNA"/>
</dbReference>
<keyword evidence="5 8" id="KW-1133">Transmembrane helix</keyword>
<name>A0A1E2V8F7_9GAMM</name>
<evidence type="ECO:0000256" key="8">
    <source>
        <dbReference type="SAM" id="Phobius"/>
    </source>
</evidence>
<comment type="subcellular location">
    <subcellularLocation>
        <location evidence="2">Membrane</location>
    </subcellularLocation>
</comment>
<gene>
    <name evidence="11" type="ORF">BFW38_06795</name>
</gene>
<dbReference type="GO" id="GO:0007165">
    <property type="term" value="P:signal transduction"/>
    <property type="evidence" value="ECO:0007669"/>
    <property type="project" value="UniProtKB-ARBA"/>
</dbReference>
<organism evidence="11 12">
    <name type="scientific">Terasakiispira papahanaumokuakeensis</name>
    <dbReference type="NCBI Taxonomy" id="197479"/>
    <lineage>
        <taxon>Bacteria</taxon>
        <taxon>Pseudomonadati</taxon>
        <taxon>Pseudomonadota</taxon>
        <taxon>Gammaproteobacteria</taxon>
        <taxon>Oceanospirillales</taxon>
        <taxon>Terasakiispira</taxon>
    </lineage>
</organism>
<dbReference type="GO" id="GO:0005886">
    <property type="term" value="C:plasma membrane"/>
    <property type="evidence" value="ECO:0007669"/>
    <property type="project" value="TreeGrafter"/>
</dbReference>
<evidence type="ECO:0000259" key="10">
    <source>
        <dbReference type="PROSITE" id="PS50887"/>
    </source>
</evidence>
<dbReference type="EC" id="2.7.7.65" evidence="3"/>
<evidence type="ECO:0000256" key="1">
    <source>
        <dbReference type="ARBA" id="ARBA00001946"/>
    </source>
</evidence>
<keyword evidence="12" id="KW-1185">Reference proteome</keyword>
<dbReference type="Proteomes" id="UP000094291">
    <property type="component" value="Unassembled WGS sequence"/>
</dbReference>
<accession>A0A1E2V8F7</accession>
<evidence type="ECO:0000313" key="11">
    <source>
        <dbReference type="EMBL" id="ODC03298.1"/>
    </source>
</evidence>
<dbReference type="AlphaFoldDB" id="A0A1E2V8F7"/>
<evidence type="ECO:0000256" key="4">
    <source>
        <dbReference type="ARBA" id="ARBA00022692"/>
    </source>
</evidence>
<comment type="catalytic activity">
    <reaction evidence="7">
        <text>2 GTP = 3',3'-c-di-GMP + 2 diphosphate</text>
        <dbReference type="Rhea" id="RHEA:24898"/>
        <dbReference type="ChEBI" id="CHEBI:33019"/>
        <dbReference type="ChEBI" id="CHEBI:37565"/>
        <dbReference type="ChEBI" id="CHEBI:58805"/>
        <dbReference type="EC" id="2.7.7.65"/>
    </reaction>
</comment>
<dbReference type="InterPro" id="IPR000160">
    <property type="entry name" value="GGDEF_dom"/>
</dbReference>
<dbReference type="Gene3D" id="3.30.70.270">
    <property type="match status" value="1"/>
</dbReference>
<evidence type="ECO:0000313" key="12">
    <source>
        <dbReference type="Proteomes" id="UP000094291"/>
    </source>
</evidence>
<dbReference type="Gene3D" id="3.30.450.350">
    <property type="entry name" value="CHASE domain"/>
    <property type="match status" value="1"/>
</dbReference>
<dbReference type="RefSeq" id="WP_068997714.1">
    <property type="nucleotide sequence ID" value="NZ_MDTQ01000001.1"/>
</dbReference>
<comment type="cofactor">
    <cofactor evidence="1">
        <name>Mg(2+)</name>
        <dbReference type="ChEBI" id="CHEBI:18420"/>
    </cofactor>
</comment>
<dbReference type="CDD" id="cd01949">
    <property type="entry name" value="GGDEF"/>
    <property type="match status" value="1"/>
</dbReference>
<evidence type="ECO:0000256" key="7">
    <source>
        <dbReference type="ARBA" id="ARBA00034247"/>
    </source>
</evidence>
<dbReference type="PROSITE" id="PS50887">
    <property type="entry name" value="GGDEF"/>
    <property type="match status" value="1"/>
</dbReference>
<dbReference type="SMART" id="SM00267">
    <property type="entry name" value="GGDEF"/>
    <property type="match status" value="1"/>
</dbReference>
<dbReference type="NCBIfam" id="TIGR00254">
    <property type="entry name" value="GGDEF"/>
    <property type="match status" value="1"/>
</dbReference>
<dbReference type="InterPro" id="IPR006189">
    <property type="entry name" value="CHASE_dom"/>
</dbReference>
<keyword evidence="6 8" id="KW-0472">Membrane</keyword>
<evidence type="ECO:0000259" key="9">
    <source>
        <dbReference type="PROSITE" id="PS50839"/>
    </source>
</evidence>
<keyword evidence="4 8" id="KW-0812">Transmembrane</keyword>
<feature type="domain" description="CHASE" evidence="9">
    <location>
        <begin position="112"/>
        <end position="193"/>
    </location>
</feature>
<dbReference type="GO" id="GO:0043709">
    <property type="term" value="P:cell adhesion involved in single-species biofilm formation"/>
    <property type="evidence" value="ECO:0007669"/>
    <property type="project" value="TreeGrafter"/>
</dbReference>
<dbReference type="FunFam" id="3.30.70.270:FF:000001">
    <property type="entry name" value="Diguanylate cyclase domain protein"/>
    <property type="match status" value="1"/>
</dbReference>
<evidence type="ECO:0000256" key="5">
    <source>
        <dbReference type="ARBA" id="ARBA00022989"/>
    </source>
</evidence>
<dbReference type="PANTHER" id="PTHR45138:SF9">
    <property type="entry name" value="DIGUANYLATE CYCLASE DGCM-RELATED"/>
    <property type="match status" value="1"/>
</dbReference>
<dbReference type="Pfam" id="PF00990">
    <property type="entry name" value="GGDEF"/>
    <property type="match status" value="1"/>
</dbReference>
<dbReference type="SUPFAM" id="SSF55073">
    <property type="entry name" value="Nucleotide cyclase"/>
    <property type="match status" value="1"/>
</dbReference>
<comment type="caution">
    <text evidence="11">The sequence shown here is derived from an EMBL/GenBank/DDBJ whole genome shotgun (WGS) entry which is preliminary data.</text>
</comment>
<reference evidence="11 12" key="1">
    <citation type="submission" date="2016-08" db="EMBL/GenBank/DDBJ databases">
        <authorList>
            <person name="Seilhamer J.J."/>
        </authorList>
    </citation>
    <scope>NUCLEOTIDE SEQUENCE [LARGE SCALE GENOMIC DNA]</scope>
    <source>
        <strain evidence="11 12">PH27A</strain>
    </source>
</reference>
<dbReference type="PANTHER" id="PTHR45138">
    <property type="entry name" value="REGULATORY COMPONENTS OF SENSORY TRANSDUCTION SYSTEM"/>
    <property type="match status" value="1"/>
</dbReference>
<dbReference type="InterPro" id="IPR029787">
    <property type="entry name" value="Nucleotide_cyclase"/>
</dbReference>
<dbReference type="GO" id="GO:0052621">
    <property type="term" value="F:diguanylate cyclase activity"/>
    <property type="evidence" value="ECO:0007669"/>
    <property type="project" value="UniProtKB-EC"/>
</dbReference>